<dbReference type="Pfam" id="PF01144">
    <property type="entry name" value="CoA_trans"/>
    <property type="match status" value="1"/>
</dbReference>
<dbReference type="InterPro" id="IPR037171">
    <property type="entry name" value="NagB/RpiA_transferase-like"/>
</dbReference>
<keyword evidence="3" id="KW-1185">Reference proteome</keyword>
<dbReference type="Gene3D" id="3.40.1080.10">
    <property type="entry name" value="Glutaconate Coenzyme A-transferase"/>
    <property type="match status" value="1"/>
</dbReference>
<evidence type="ECO:0000313" key="2">
    <source>
        <dbReference type="EMBL" id="MBC5770251.1"/>
    </source>
</evidence>
<gene>
    <name evidence="2" type="ORF">H8Z83_07935</name>
</gene>
<comment type="caution">
    <text evidence="2">The sequence shown here is derived from an EMBL/GenBank/DDBJ whole genome shotgun (WGS) entry which is preliminary data.</text>
</comment>
<dbReference type="GO" id="GO:0008410">
    <property type="term" value="F:CoA-transferase activity"/>
    <property type="evidence" value="ECO:0007669"/>
    <property type="project" value="InterPro"/>
</dbReference>
<sequence length="309" mass="34924">MGANEFRKKQDKRMTLTEAVQKFVHEGSTVAFGGMGGTQCVAHAYEIARQRIGNLTLICESPAEPADILIGAGLVKKAEVAWIAYAVAGLGYNFRRCVEQKVPREIELEEYSNYGMSLRFLAGAMGVPFLPTKSFLGSDFAKYNSRIQEMEAPYTGEKVSLVPAAQPDVALIHCSRADRFGNGQYFGISASAENIARAAKHTILTCEKLVDQELIRKTPNLTIVPGYTVDAVCEVPFASHPWNMAYDYIYDLPFHSQQMKAFKTREGFEIWMERYCYGVEDWNEYLREVGFERLMKLHQMEEKFNPSVY</sequence>
<accession>A0A923MHS2</accession>
<name>A0A923MHS2_9FIRM</name>
<protein>
    <submittedName>
        <fullName evidence="2">CoA transferase subunit A</fullName>
    </submittedName>
</protein>
<evidence type="ECO:0000313" key="3">
    <source>
        <dbReference type="Proteomes" id="UP000620327"/>
    </source>
</evidence>
<dbReference type="PANTHER" id="PTHR43293">
    <property type="entry name" value="ACETATE COA-TRANSFERASE YDIF"/>
    <property type="match status" value="1"/>
</dbReference>
<dbReference type="InterPro" id="IPR004165">
    <property type="entry name" value="CoA_trans_fam_I"/>
</dbReference>
<dbReference type="Gene3D" id="3.30.30.40">
    <property type="match status" value="1"/>
</dbReference>
<keyword evidence="2" id="KW-0808">Transferase</keyword>
<dbReference type="AlphaFoldDB" id="A0A923MHS2"/>
<dbReference type="EMBL" id="JACOQI010000006">
    <property type="protein sequence ID" value="MBC5770251.1"/>
    <property type="molecule type" value="Genomic_DNA"/>
</dbReference>
<dbReference type="PANTHER" id="PTHR43293:SF3">
    <property type="entry name" value="CHOLESTEROL RING-CLEAVING HYDROLASE IPDB SUBUNIT"/>
    <property type="match status" value="1"/>
</dbReference>
<proteinExistence type="inferred from homology"/>
<organism evidence="2 3">
    <name type="scientific">Dysosmobacter segnis</name>
    <dbReference type="NCBI Taxonomy" id="2763042"/>
    <lineage>
        <taxon>Bacteria</taxon>
        <taxon>Bacillati</taxon>
        <taxon>Bacillota</taxon>
        <taxon>Clostridia</taxon>
        <taxon>Eubacteriales</taxon>
        <taxon>Oscillospiraceae</taxon>
        <taxon>Dysosmobacter</taxon>
    </lineage>
</organism>
<dbReference type="Proteomes" id="UP000620327">
    <property type="component" value="Unassembled WGS sequence"/>
</dbReference>
<comment type="similarity">
    <text evidence="1">Belongs to the 3-oxoacid CoA-transferase subunit B family.</text>
</comment>
<dbReference type="SUPFAM" id="SSF100950">
    <property type="entry name" value="NagB/RpiA/CoA transferase-like"/>
    <property type="match status" value="1"/>
</dbReference>
<reference evidence="2" key="1">
    <citation type="submission" date="2020-08" db="EMBL/GenBank/DDBJ databases">
        <title>Genome public.</title>
        <authorList>
            <person name="Liu C."/>
            <person name="Sun Q."/>
        </authorList>
    </citation>
    <scope>NUCLEOTIDE SEQUENCE</scope>
    <source>
        <strain evidence="2">BX15</strain>
    </source>
</reference>
<evidence type="ECO:0000256" key="1">
    <source>
        <dbReference type="ARBA" id="ARBA00007047"/>
    </source>
</evidence>
<dbReference type="SMART" id="SM00882">
    <property type="entry name" value="CoA_trans"/>
    <property type="match status" value="1"/>
</dbReference>